<feature type="transmembrane region" description="Helical" evidence="7">
    <location>
        <begin position="107"/>
        <end position="127"/>
    </location>
</feature>
<dbReference type="GO" id="GO:0055085">
    <property type="term" value="P:transmembrane transport"/>
    <property type="evidence" value="ECO:0007669"/>
    <property type="project" value="InterPro"/>
</dbReference>
<proteinExistence type="inferred from homology"/>
<dbReference type="SUPFAM" id="SSF161098">
    <property type="entry name" value="MetI-like"/>
    <property type="match status" value="1"/>
</dbReference>
<feature type="transmembrane region" description="Helical" evidence="7">
    <location>
        <begin position="12"/>
        <end position="36"/>
    </location>
</feature>
<dbReference type="Pfam" id="PF00528">
    <property type="entry name" value="BPD_transp_1"/>
    <property type="match status" value="1"/>
</dbReference>
<reference evidence="9 10" key="1">
    <citation type="submission" date="2023-06" db="EMBL/GenBank/DDBJ databases">
        <title>Parasedimentitalea psychrophila sp. nov., a psychrophilic bacterium isolated from deep-sea sediment.</title>
        <authorList>
            <person name="Li A."/>
        </authorList>
    </citation>
    <scope>NUCLEOTIDE SEQUENCE [LARGE SCALE GENOMIC DNA]</scope>
    <source>
        <strain evidence="9 10">QS115</strain>
    </source>
</reference>
<dbReference type="Proteomes" id="UP001238334">
    <property type="component" value="Chromosome"/>
</dbReference>
<feature type="transmembrane region" description="Helical" evidence="7">
    <location>
        <begin position="197"/>
        <end position="218"/>
    </location>
</feature>
<dbReference type="InterPro" id="IPR000515">
    <property type="entry name" value="MetI-like"/>
</dbReference>
<dbReference type="KEGG" id="ppso:QPJ95_19975"/>
<feature type="transmembrane region" description="Helical" evidence="7">
    <location>
        <begin position="157"/>
        <end position="177"/>
    </location>
</feature>
<sequence length="288" mass="32048">MENTNTLKRDGGWLLSGLCIFLAVMLGFPALTNIWYSVSDVSFADIRNPSFIGLENFTNQIFSTKMWDAMGFSLKFGLICTVLEVSLALMLVFVLHPILTKRPWLTALLMLPMMISPALLGVMYRLVLNEFVGIIPQYLEILGFYVNFLGPENIYSTVVVIEVLQWTPFAFLILLAARQAISPDQEEAAGMDGATPFQLIRLVLLPAMLPSIVIVSFIRFIDSFRVFDHIFVLTGGGPGNLTTSISIYIYKLFFNQNVIGEAVAVSLILLVMSLALMFAAMKLILRGN</sequence>
<evidence type="ECO:0000313" key="10">
    <source>
        <dbReference type="Proteomes" id="UP001238334"/>
    </source>
</evidence>
<keyword evidence="2 7" id="KW-0813">Transport</keyword>
<evidence type="ECO:0000256" key="3">
    <source>
        <dbReference type="ARBA" id="ARBA00022475"/>
    </source>
</evidence>
<dbReference type="InterPro" id="IPR035906">
    <property type="entry name" value="MetI-like_sf"/>
</dbReference>
<evidence type="ECO:0000256" key="2">
    <source>
        <dbReference type="ARBA" id="ARBA00022448"/>
    </source>
</evidence>
<dbReference type="RefSeq" id="WP_270920362.1">
    <property type="nucleotide sequence ID" value="NZ_CP127247.1"/>
</dbReference>
<evidence type="ECO:0000256" key="4">
    <source>
        <dbReference type="ARBA" id="ARBA00022692"/>
    </source>
</evidence>
<evidence type="ECO:0000259" key="8">
    <source>
        <dbReference type="PROSITE" id="PS50928"/>
    </source>
</evidence>
<evidence type="ECO:0000256" key="6">
    <source>
        <dbReference type="ARBA" id="ARBA00023136"/>
    </source>
</evidence>
<keyword evidence="6 7" id="KW-0472">Membrane</keyword>
<dbReference type="PANTHER" id="PTHR43005:SF1">
    <property type="entry name" value="SPERMIDINE_PUTRESCINE TRANSPORT SYSTEM PERMEASE PROTEIN"/>
    <property type="match status" value="1"/>
</dbReference>
<dbReference type="AlphaFoldDB" id="A0A9Y2P6J7"/>
<feature type="transmembrane region" description="Helical" evidence="7">
    <location>
        <begin position="230"/>
        <end position="250"/>
    </location>
</feature>
<keyword evidence="10" id="KW-1185">Reference proteome</keyword>
<comment type="subcellular location">
    <subcellularLocation>
        <location evidence="1 7">Cell membrane</location>
        <topology evidence="1 7">Multi-pass membrane protein</topology>
    </subcellularLocation>
</comment>
<feature type="transmembrane region" description="Helical" evidence="7">
    <location>
        <begin position="76"/>
        <end position="95"/>
    </location>
</feature>
<comment type="similarity">
    <text evidence="7">Belongs to the binding-protein-dependent transport system permease family.</text>
</comment>
<accession>A0A9Y2P6J7</accession>
<dbReference type="Gene3D" id="1.10.3720.10">
    <property type="entry name" value="MetI-like"/>
    <property type="match status" value="1"/>
</dbReference>
<dbReference type="PROSITE" id="PS50928">
    <property type="entry name" value="ABC_TM1"/>
    <property type="match status" value="1"/>
</dbReference>
<keyword evidence="5 7" id="KW-1133">Transmembrane helix</keyword>
<evidence type="ECO:0000256" key="1">
    <source>
        <dbReference type="ARBA" id="ARBA00004651"/>
    </source>
</evidence>
<feature type="domain" description="ABC transmembrane type-1" evidence="8">
    <location>
        <begin position="70"/>
        <end position="280"/>
    </location>
</feature>
<dbReference type="PANTHER" id="PTHR43005">
    <property type="entry name" value="BLR7065 PROTEIN"/>
    <property type="match status" value="1"/>
</dbReference>
<evidence type="ECO:0000256" key="5">
    <source>
        <dbReference type="ARBA" id="ARBA00022989"/>
    </source>
</evidence>
<evidence type="ECO:0000313" key="9">
    <source>
        <dbReference type="EMBL" id="WIY24765.1"/>
    </source>
</evidence>
<evidence type="ECO:0000256" key="7">
    <source>
        <dbReference type="RuleBase" id="RU363032"/>
    </source>
</evidence>
<gene>
    <name evidence="9" type="ORF">QPJ95_19975</name>
</gene>
<keyword evidence="4 7" id="KW-0812">Transmembrane</keyword>
<feature type="transmembrane region" description="Helical" evidence="7">
    <location>
        <begin position="262"/>
        <end position="285"/>
    </location>
</feature>
<dbReference type="EMBL" id="CP127247">
    <property type="protein sequence ID" value="WIY24765.1"/>
    <property type="molecule type" value="Genomic_DNA"/>
</dbReference>
<protein>
    <submittedName>
        <fullName evidence="9">Sugar ABC transporter permease</fullName>
    </submittedName>
</protein>
<dbReference type="GO" id="GO:0005886">
    <property type="term" value="C:plasma membrane"/>
    <property type="evidence" value="ECO:0007669"/>
    <property type="project" value="UniProtKB-SubCell"/>
</dbReference>
<keyword evidence="3" id="KW-1003">Cell membrane</keyword>
<name>A0A9Y2P6J7_9RHOB</name>
<organism evidence="9 10">
    <name type="scientific">Parasedimentitalea psychrophila</name>
    <dbReference type="NCBI Taxonomy" id="2997337"/>
    <lineage>
        <taxon>Bacteria</taxon>
        <taxon>Pseudomonadati</taxon>
        <taxon>Pseudomonadota</taxon>
        <taxon>Alphaproteobacteria</taxon>
        <taxon>Rhodobacterales</taxon>
        <taxon>Paracoccaceae</taxon>
        <taxon>Parasedimentitalea</taxon>
    </lineage>
</organism>
<dbReference type="CDD" id="cd06261">
    <property type="entry name" value="TM_PBP2"/>
    <property type="match status" value="1"/>
</dbReference>